<dbReference type="SUPFAM" id="SSF90123">
    <property type="entry name" value="ABC transporter transmembrane region"/>
    <property type="match status" value="1"/>
</dbReference>
<dbReference type="PROSITE" id="PS00211">
    <property type="entry name" value="ABC_TRANSPORTER_1"/>
    <property type="match status" value="1"/>
</dbReference>
<evidence type="ECO:0000313" key="22">
    <source>
        <dbReference type="EMBL" id="KAA1099565.1"/>
    </source>
</evidence>
<evidence type="ECO:0000259" key="20">
    <source>
        <dbReference type="PROSITE" id="PS50893"/>
    </source>
</evidence>
<dbReference type="InterPro" id="IPR036640">
    <property type="entry name" value="ABC1_TM_sf"/>
</dbReference>
<feature type="region of interest" description="Disordered" evidence="17">
    <location>
        <begin position="169"/>
        <end position="891"/>
    </location>
</feature>
<feature type="compositionally biased region" description="Polar residues" evidence="17">
    <location>
        <begin position="564"/>
        <end position="583"/>
    </location>
</feature>
<dbReference type="InterPro" id="IPR017871">
    <property type="entry name" value="ABC_transporter-like_CS"/>
</dbReference>
<keyword evidence="5" id="KW-0547">Nucleotide-binding</keyword>
<comment type="caution">
    <text evidence="22">The sequence shown here is derived from an EMBL/GenBank/DDBJ whole genome shotgun (WGS) entry which is preliminary data.</text>
</comment>
<feature type="compositionally biased region" description="Low complexity" evidence="17">
    <location>
        <begin position="781"/>
        <end position="858"/>
    </location>
</feature>
<feature type="transmembrane region" description="Helical" evidence="18">
    <location>
        <begin position="1031"/>
        <end position="1058"/>
    </location>
</feature>
<evidence type="ECO:0000256" key="1">
    <source>
        <dbReference type="ARBA" id="ARBA00004448"/>
    </source>
</evidence>
<dbReference type="PANTHER" id="PTHR24221">
    <property type="entry name" value="ATP-BINDING CASSETTE SUB-FAMILY B"/>
    <property type="match status" value="1"/>
</dbReference>
<comment type="subunit">
    <text evidence="2">Homodimer.</text>
</comment>
<dbReference type="Gene3D" id="1.20.1560.10">
    <property type="entry name" value="ABC transporter type 1, transmembrane domain"/>
    <property type="match status" value="1"/>
</dbReference>
<comment type="function">
    <text evidence="16">Performs an essential function in the generation of cytoplasmic iron-sulfur proteins by mediating the ATP-dependent export of Fe/S cluster precursors synthesized by NFS1 and other mitochondrial proteins. Hydrolyzes ATP. Binds glutathione and may function by transporting a glutathione-conjugated iron-sulfur compound.</text>
</comment>
<keyword evidence="3" id="KW-0813">Transport</keyword>
<keyword evidence="7" id="KW-0067">ATP-binding</keyword>
<dbReference type="InterPro" id="IPR011527">
    <property type="entry name" value="ABC1_TM_dom"/>
</dbReference>
<keyword evidence="10 18" id="KW-1133">Transmembrane helix</keyword>
<dbReference type="EMBL" id="VSWC01000054">
    <property type="protein sequence ID" value="KAA1099565.1"/>
    <property type="molecule type" value="Genomic_DNA"/>
</dbReference>
<feature type="compositionally biased region" description="Polar residues" evidence="17">
    <location>
        <begin position="298"/>
        <end position="322"/>
    </location>
</feature>
<feature type="compositionally biased region" description="Low complexity" evidence="17">
    <location>
        <begin position="323"/>
        <end position="347"/>
    </location>
</feature>
<dbReference type="Gene3D" id="3.40.50.300">
    <property type="entry name" value="P-loop containing nucleotide triphosphate hydrolases"/>
    <property type="match status" value="1"/>
</dbReference>
<feature type="transmembrane region" description="Helical" evidence="18">
    <location>
        <begin position="1145"/>
        <end position="1167"/>
    </location>
</feature>
<feature type="compositionally biased region" description="Polar residues" evidence="17">
    <location>
        <begin position="528"/>
        <end position="547"/>
    </location>
</feature>
<keyword evidence="4 18" id="KW-0812">Transmembrane</keyword>
<evidence type="ECO:0000256" key="11">
    <source>
        <dbReference type="ARBA" id="ARBA00023128"/>
    </source>
</evidence>
<evidence type="ECO:0000256" key="10">
    <source>
        <dbReference type="ARBA" id="ARBA00022989"/>
    </source>
</evidence>
<dbReference type="InterPro" id="IPR039421">
    <property type="entry name" value="Type_1_exporter"/>
</dbReference>
<feature type="compositionally biased region" description="Polar residues" evidence="17">
    <location>
        <begin position="600"/>
        <end position="613"/>
    </location>
</feature>
<evidence type="ECO:0000256" key="19">
    <source>
        <dbReference type="SAM" id="SignalP"/>
    </source>
</evidence>
<dbReference type="SUPFAM" id="SSF52540">
    <property type="entry name" value="P-loop containing nucleoside triphosphate hydrolases"/>
    <property type="match status" value="1"/>
</dbReference>
<evidence type="ECO:0000256" key="9">
    <source>
        <dbReference type="ARBA" id="ARBA00022967"/>
    </source>
</evidence>
<evidence type="ECO:0000256" key="2">
    <source>
        <dbReference type="ARBA" id="ARBA00011738"/>
    </source>
</evidence>
<dbReference type="FunFam" id="3.40.50.300:FF:000287">
    <property type="entry name" value="Multidrug ABC transporter ATP-binding protein"/>
    <property type="match status" value="1"/>
</dbReference>
<feature type="compositionally biased region" description="Polar residues" evidence="17">
    <location>
        <begin position="451"/>
        <end position="475"/>
    </location>
</feature>
<feature type="transmembrane region" description="Helical" evidence="18">
    <location>
        <begin position="1064"/>
        <end position="1084"/>
    </location>
</feature>
<dbReference type="InterPro" id="IPR003593">
    <property type="entry name" value="AAA+_ATPase"/>
</dbReference>
<dbReference type="Pfam" id="PF00005">
    <property type="entry name" value="ABC_tran"/>
    <property type="match status" value="1"/>
</dbReference>
<dbReference type="GO" id="GO:0140359">
    <property type="term" value="F:ABC-type transporter activity"/>
    <property type="evidence" value="ECO:0007669"/>
    <property type="project" value="InterPro"/>
</dbReference>
<dbReference type="GO" id="GO:0016887">
    <property type="term" value="F:ATP hydrolysis activity"/>
    <property type="evidence" value="ECO:0007669"/>
    <property type="project" value="InterPro"/>
</dbReference>
<proteinExistence type="inferred from homology"/>
<feature type="compositionally biased region" description="Polar residues" evidence="17">
    <location>
        <begin position="247"/>
        <end position="277"/>
    </location>
</feature>
<dbReference type="CDD" id="cd18582">
    <property type="entry name" value="ABC_6TM_ATM1_ABCB7"/>
    <property type="match status" value="1"/>
</dbReference>
<feature type="compositionally biased region" description="Basic and acidic residues" evidence="17">
    <location>
        <begin position="354"/>
        <end position="369"/>
    </location>
</feature>
<feature type="domain" description="ABC transporter" evidence="20">
    <location>
        <begin position="1242"/>
        <end position="1478"/>
    </location>
</feature>
<feature type="compositionally biased region" description="Low complexity" evidence="17">
    <location>
        <begin position="712"/>
        <end position="736"/>
    </location>
</feature>
<keyword evidence="11" id="KW-0496">Mitochondrion</keyword>
<protein>
    <recommendedName>
        <fullName evidence="14">Iron-sulfur clusters transporter ATM1, mitochondrial</fullName>
    </recommendedName>
    <alternativeName>
        <fullName evidence="15">Iron-sulfur clusters transporter atm1, mitochondrial</fullName>
    </alternativeName>
</protein>
<dbReference type="GO" id="GO:0005524">
    <property type="term" value="F:ATP binding"/>
    <property type="evidence" value="ECO:0007669"/>
    <property type="project" value="UniProtKB-KW"/>
</dbReference>
<keyword evidence="12 18" id="KW-0472">Membrane</keyword>
<evidence type="ECO:0000256" key="14">
    <source>
        <dbReference type="ARBA" id="ARBA00039906"/>
    </source>
</evidence>
<keyword evidence="8" id="KW-0809">Transit peptide</keyword>
<evidence type="ECO:0000256" key="12">
    <source>
        <dbReference type="ARBA" id="ARBA00023136"/>
    </source>
</evidence>
<sequence>MKAFIFLVISLQSLEARQVWSNDPAFPVHRLQRRRFSQESVPAHLFNIEGCPGQVCGNLGGGSITPLLALKPPCDQQDYADKVIDAALDKTNGITSEDVRKKLIKVAIDYRQAERNTKPIYYPLPKGRNSLYCDKAPRHAELNGLIQKQDPDADPTVFFDPTKIKDNDGTVMLGSQANTYPFGKVPKDFKPAPPPSGPVPNNGGNPLPGTDANGQKTESSSSSGAPSNNGGGQQQKTADQNAGGGSQTTTPSSDPKSTANGSADNQNNGQLADNSKSGDQGGQQQKTVDSNGGGGGQTTTPSPVPKSTENGTADNQNNGQQTDTSNSGNQGGQQQTNTSGDQSQDSSKNGDQGGKQKTDATSDQPKDSSKTGGQGGQEQKGVDDNEDPNADSCASDNSKNTEEDDTSQEGQKQTNTDSSKSGDQTPGGSKTSGQGGQEQKTVDPNGGQGGQTDNTANPNGGQTDNTANPNGGQEQKTVDPNGGQGGQTDNTANPNGGQTDNTANPNGGQEQKTVDPNGGQGGQTGNTASPNGGQTDNTANPNGGQEQKTVDPNGGQGGQTGNTASPNGGQTDNTANPNGGQEQKTVDPNGGQGGQTGNTASSNGGQTDNTANPNGGKEQKTVDPNGGQGGQTDNTANPNGGEEDGGQGNKNSSKTGDQPQDGSKGGQQQGGQEQKTVDPNGGGASTTTDTSGSNGNEEKTADQTDTSKNGATKTTGTESTTDQTDQSNGQQQKSSGSTGGGSSVQTGQDPKDSSLNEEKTADSNDSEGSCDASQEKDNTESTDTSGSGSGSGKESSSLKTTSEGSESTDTSGSGSGSGKESSSLKTTSEGSESTDPSGSGSGSGKESSSLKTTSEGSEQPAPGTATEQGSTSINPASPKATNPNSSTPTHKEDWKIIRHLLPNIWPKDDRTTKIRVVTALVLLAGGKILNVQVPFMFKYIIDTLSIPLDPNTVQGAWTVVGTVIAGYGLARISASVFSELRSAIFTNVAQSAIRRVARSVFIHLLNVDVGFHLRNQTGGLTRAIDRGTKGVSFMLSSIVFHVVPTALEISIVCGVLTYNFGANYAGIALATMLAYTWFTIRTTAWRLQFRKRANEADNRAASVLIDSLSNYETVKHFNNEAYEIEQYDRALEGYEKATIGIYKSLAYLNIGQSVIFSLSLTAMMYMAAQGVLNGLMTVGDLVMINQLVFQLSLPLNFLGSVYRDLRQSLIDMQTLFNLQQTGLIIKDKPDAKPLQITQGGEIRFENVSFQYSSSGAIFKDLSFVIPAGKKVALVGPSGCGKSTLFKLCFRFYDIDQGRILIDSQDIRDVSLASLRSHIGIVPQDSSLFNSDVMHNIRYGRLGASDEEVQKVARMAKLDRSIGKWPSGWDTLVGERGLMISGGERQRLAIARSMLKDPSILFFDEATSALDVYTERELIRNIGENLLNKHRTSVFIAHRLKTIADADLIIVLNDGKVVEQGNHRELMNIENGTYRGMWLSQSATPPENSKVNVDNKIES</sequence>
<evidence type="ECO:0000256" key="5">
    <source>
        <dbReference type="ARBA" id="ARBA00022741"/>
    </source>
</evidence>
<dbReference type="PROSITE" id="PS50893">
    <property type="entry name" value="ABC_TRANSPORTER_2"/>
    <property type="match status" value="1"/>
</dbReference>
<dbReference type="FunFam" id="1.20.1560.10:FF:000004">
    <property type="entry name" value="ATP-binding cassette sub-family B member 7"/>
    <property type="match status" value="1"/>
</dbReference>
<evidence type="ECO:0000256" key="3">
    <source>
        <dbReference type="ARBA" id="ARBA00022448"/>
    </source>
</evidence>
<evidence type="ECO:0000256" key="13">
    <source>
        <dbReference type="ARBA" id="ARBA00024363"/>
    </source>
</evidence>
<dbReference type="GO" id="GO:0006879">
    <property type="term" value="P:intracellular iron ion homeostasis"/>
    <property type="evidence" value="ECO:0007669"/>
    <property type="project" value="TreeGrafter"/>
</dbReference>
<feature type="signal peptide" evidence="19">
    <location>
        <begin position="1"/>
        <end position="16"/>
    </location>
</feature>
<feature type="compositionally biased region" description="Polar residues" evidence="17">
    <location>
        <begin position="1479"/>
        <end position="1491"/>
    </location>
</feature>
<keyword evidence="23" id="KW-1185">Reference proteome</keyword>
<evidence type="ECO:0000256" key="18">
    <source>
        <dbReference type="SAM" id="Phobius"/>
    </source>
</evidence>
<comment type="similarity">
    <text evidence="13">Belongs to the ABC transporter superfamily. ABCB family. Heavy Metal importer (TC 3.A.1.210) subfamily.</text>
</comment>
<feature type="chain" id="PRO_5022986729" description="Iron-sulfur clusters transporter ATM1, mitochondrial" evidence="19">
    <location>
        <begin position="17"/>
        <end position="1498"/>
    </location>
</feature>
<keyword evidence="19" id="KW-0732">Signal</keyword>
<accession>A0A5B0PD91</accession>
<evidence type="ECO:0000256" key="8">
    <source>
        <dbReference type="ARBA" id="ARBA00022946"/>
    </source>
</evidence>
<dbReference type="OrthoDB" id="6500128at2759"/>
<evidence type="ECO:0000256" key="16">
    <source>
        <dbReference type="ARBA" id="ARBA00045666"/>
    </source>
</evidence>
<feature type="compositionally biased region" description="Basic and acidic residues" evidence="17">
    <location>
        <begin position="749"/>
        <end position="762"/>
    </location>
</feature>
<evidence type="ECO:0000256" key="6">
    <source>
        <dbReference type="ARBA" id="ARBA00022792"/>
    </source>
</evidence>
<evidence type="ECO:0000256" key="15">
    <source>
        <dbReference type="ARBA" id="ARBA00040792"/>
    </source>
</evidence>
<feature type="compositionally biased region" description="Low complexity" evidence="17">
    <location>
        <begin position="219"/>
        <end position="228"/>
    </location>
</feature>
<dbReference type="PANTHER" id="PTHR24221:SF402">
    <property type="entry name" value="IRON-SULFUR CLUSTERS TRANSPORTER ABCB7, MITOCHONDRIAL"/>
    <property type="match status" value="1"/>
</dbReference>
<dbReference type="PROSITE" id="PS50929">
    <property type="entry name" value="ABC_TM1F"/>
    <property type="match status" value="1"/>
</dbReference>
<feature type="compositionally biased region" description="Low complexity" evidence="17">
    <location>
        <begin position="685"/>
        <end position="695"/>
    </location>
</feature>
<name>A0A5B0PD91_PUCGR</name>
<dbReference type="InterPro" id="IPR003439">
    <property type="entry name" value="ABC_transporter-like_ATP-bd"/>
</dbReference>
<feature type="compositionally biased region" description="Low complexity" evidence="17">
    <location>
        <begin position="199"/>
        <end position="209"/>
    </location>
</feature>
<evidence type="ECO:0000256" key="17">
    <source>
        <dbReference type="SAM" id="MobiDB-lite"/>
    </source>
</evidence>
<dbReference type="InterPro" id="IPR027417">
    <property type="entry name" value="P-loop_NTPase"/>
</dbReference>
<gene>
    <name evidence="22" type="primary">ATM1_1</name>
    <name evidence="22" type="ORF">PGT21_011922</name>
</gene>
<feature type="region of interest" description="Disordered" evidence="17">
    <location>
        <begin position="1479"/>
        <end position="1498"/>
    </location>
</feature>
<evidence type="ECO:0000313" key="23">
    <source>
        <dbReference type="Proteomes" id="UP000324748"/>
    </source>
</evidence>
<dbReference type="GO" id="GO:0140466">
    <property type="term" value="P:iron-sulfur cluster export from the mitochondrion"/>
    <property type="evidence" value="ECO:0007669"/>
    <property type="project" value="UniProtKB-ARBA"/>
</dbReference>
<keyword evidence="9" id="KW-1278">Translocase</keyword>
<evidence type="ECO:0000256" key="7">
    <source>
        <dbReference type="ARBA" id="ARBA00022840"/>
    </source>
</evidence>
<feature type="domain" description="ABC transmembrane type-1" evidence="21">
    <location>
        <begin position="917"/>
        <end position="1207"/>
    </location>
</feature>
<dbReference type="GO" id="GO:0005743">
    <property type="term" value="C:mitochondrial inner membrane"/>
    <property type="evidence" value="ECO:0007669"/>
    <property type="project" value="UniProtKB-SubCell"/>
</dbReference>
<organism evidence="22 23">
    <name type="scientific">Puccinia graminis f. sp. tritici</name>
    <dbReference type="NCBI Taxonomy" id="56615"/>
    <lineage>
        <taxon>Eukaryota</taxon>
        <taxon>Fungi</taxon>
        <taxon>Dikarya</taxon>
        <taxon>Basidiomycota</taxon>
        <taxon>Pucciniomycotina</taxon>
        <taxon>Pucciniomycetes</taxon>
        <taxon>Pucciniales</taxon>
        <taxon>Pucciniaceae</taxon>
        <taxon>Puccinia</taxon>
    </lineage>
</organism>
<keyword evidence="6" id="KW-0999">Mitochondrion inner membrane</keyword>
<dbReference type="Proteomes" id="UP000324748">
    <property type="component" value="Unassembled WGS sequence"/>
</dbReference>
<evidence type="ECO:0000256" key="4">
    <source>
        <dbReference type="ARBA" id="ARBA00022692"/>
    </source>
</evidence>
<dbReference type="SMART" id="SM00382">
    <property type="entry name" value="AAA"/>
    <property type="match status" value="1"/>
</dbReference>
<reference evidence="22 23" key="1">
    <citation type="submission" date="2019-05" db="EMBL/GenBank/DDBJ databases">
        <title>Emergence of the Ug99 lineage of the wheat stem rust pathogen through somatic hybridization.</title>
        <authorList>
            <person name="Li F."/>
            <person name="Upadhyaya N.M."/>
            <person name="Sperschneider J."/>
            <person name="Matny O."/>
            <person name="Nguyen-Phuc H."/>
            <person name="Mago R."/>
            <person name="Raley C."/>
            <person name="Miller M.E."/>
            <person name="Silverstein K.A.T."/>
            <person name="Henningsen E."/>
            <person name="Hirsch C.D."/>
            <person name="Visser B."/>
            <person name="Pretorius Z.A."/>
            <person name="Steffenson B.J."/>
            <person name="Schwessinger B."/>
            <person name="Dodds P.N."/>
            <person name="Figueroa M."/>
        </authorList>
    </citation>
    <scope>NUCLEOTIDE SEQUENCE [LARGE SCALE GENOMIC DNA]</scope>
    <source>
        <strain evidence="22">21-0</strain>
    </source>
</reference>
<feature type="compositionally biased region" description="Polar residues" evidence="17">
    <location>
        <begin position="487"/>
        <end position="511"/>
    </location>
</feature>
<evidence type="ECO:0000259" key="21">
    <source>
        <dbReference type="PROSITE" id="PS50929"/>
    </source>
</evidence>
<feature type="compositionally biased region" description="Polar residues" evidence="17">
    <location>
        <begin position="408"/>
        <end position="432"/>
    </location>
</feature>
<feature type="compositionally biased region" description="Polar residues" evidence="17">
    <location>
        <begin position="865"/>
        <end position="888"/>
    </location>
</feature>
<feature type="transmembrane region" description="Helical" evidence="18">
    <location>
        <begin position="955"/>
        <end position="974"/>
    </location>
</feature>
<comment type="subcellular location">
    <subcellularLocation>
        <location evidence="1">Mitochondrion inner membrane</location>
        <topology evidence="1">Multi-pass membrane protein</topology>
    </subcellularLocation>
</comment>
<dbReference type="Pfam" id="PF00664">
    <property type="entry name" value="ABC_membrane"/>
    <property type="match status" value="1"/>
</dbReference>